<dbReference type="SUPFAM" id="SSF46785">
    <property type="entry name" value="Winged helix' DNA-binding domain"/>
    <property type="match status" value="1"/>
</dbReference>
<dbReference type="CDD" id="cd00609">
    <property type="entry name" value="AAT_like"/>
    <property type="match status" value="1"/>
</dbReference>
<evidence type="ECO:0000256" key="1">
    <source>
        <dbReference type="ARBA" id="ARBA00005384"/>
    </source>
</evidence>
<dbReference type="InterPro" id="IPR015421">
    <property type="entry name" value="PyrdxlP-dep_Trfase_major"/>
</dbReference>
<keyword evidence="8" id="KW-1185">Reference proteome</keyword>
<dbReference type="InterPro" id="IPR036390">
    <property type="entry name" value="WH_DNA-bd_sf"/>
</dbReference>
<dbReference type="Gene3D" id="1.10.10.10">
    <property type="entry name" value="Winged helix-like DNA-binding domain superfamily/Winged helix DNA-binding domain"/>
    <property type="match status" value="1"/>
</dbReference>
<dbReference type="SUPFAM" id="SSF53383">
    <property type="entry name" value="PLP-dependent transferases"/>
    <property type="match status" value="1"/>
</dbReference>
<reference evidence="7 8" key="1">
    <citation type="submission" date="2016-10" db="EMBL/GenBank/DDBJ databases">
        <authorList>
            <person name="de Groot N.N."/>
        </authorList>
    </citation>
    <scope>NUCLEOTIDE SEQUENCE [LARGE SCALE GENOMIC DNA]</scope>
    <source>
        <strain evidence="7 8">DSM 22007</strain>
    </source>
</reference>
<protein>
    <submittedName>
        <fullName evidence="7">DNA-binding transcriptional regulator, MocR family, contains an aminotransferase domain</fullName>
    </submittedName>
</protein>
<evidence type="ECO:0000256" key="4">
    <source>
        <dbReference type="ARBA" id="ARBA00023125"/>
    </source>
</evidence>
<dbReference type="RefSeq" id="WP_090267524.1">
    <property type="nucleotide sequence ID" value="NZ_FOEP01000001.1"/>
</dbReference>
<accession>A0A1H8Z9I6</accession>
<dbReference type="InterPro" id="IPR051446">
    <property type="entry name" value="HTH_trans_reg/aminotransferase"/>
</dbReference>
<dbReference type="GO" id="GO:0003677">
    <property type="term" value="F:DNA binding"/>
    <property type="evidence" value="ECO:0007669"/>
    <property type="project" value="UniProtKB-KW"/>
</dbReference>
<dbReference type="PANTHER" id="PTHR46577:SF1">
    <property type="entry name" value="HTH-TYPE TRANSCRIPTIONAL REGULATORY PROTEIN GABR"/>
    <property type="match status" value="1"/>
</dbReference>
<dbReference type="InterPro" id="IPR004839">
    <property type="entry name" value="Aminotransferase_I/II_large"/>
</dbReference>
<evidence type="ECO:0000256" key="3">
    <source>
        <dbReference type="ARBA" id="ARBA00023015"/>
    </source>
</evidence>
<evidence type="ECO:0000256" key="2">
    <source>
        <dbReference type="ARBA" id="ARBA00022898"/>
    </source>
</evidence>
<dbReference type="GO" id="GO:0030170">
    <property type="term" value="F:pyridoxal phosphate binding"/>
    <property type="evidence" value="ECO:0007669"/>
    <property type="project" value="InterPro"/>
</dbReference>
<dbReference type="Pfam" id="PF00155">
    <property type="entry name" value="Aminotran_1_2"/>
    <property type="match status" value="1"/>
</dbReference>
<dbReference type="GO" id="GO:0003700">
    <property type="term" value="F:DNA-binding transcription factor activity"/>
    <property type="evidence" value="ECO:0007669"/>
    <property type="project" value="InterPro"/>
</dbReference>
<gene>
    <name evidence="7" type="ORF">SAMN04488092_101348</name>
</gene>
<dbReference type="Pfam" id="PF00392">
    <property type="entry name" value="GntR"/>
    <property type="match status" value="1"/>
</dbReference>
<dbReference type="OrthoDB" id="9804020at2"/>
<keyword evidence="4 7" id="KW-0238">DNA-binding</keyword>
<dbReference type="InterPro" id="IPR015424">
    <property type="entry name" value="PyrdxlP-dep_Trfase"/>
</dbReference>
<dbReference type="InterPro" id="IPR036388">
    <property type="entry name" value="WH-like_DNA-bd_sf"/>
</dbReference>
<feature type="domain" description="HTH gntR-type" evidence="6">
    <location>
        <begin position="14"/>
        <end position="82"/>
    </location>
</feature>
<keyword evidence="7" id="KW-0032">Aminotransferase</keyword>
<dbReference type="STRING" id="657014.SAMN04488092_101348"/>
<dbReference type="AlphaFoldDB" id="A0A1H8Z9I6"/>
<keyword evidence="7" id="KW-0808">Transferase</keyword>
<organism evidence="7 8">
    <name type="scientific">Thalassovita taeanensis</name>
    <dbReference type="NCBI Taxonomy" id="657014"/>
    <lineage>
        <taxon>Bacteria</taxon>
        <taxon>Pseudomonadati</taxon>
        <taxon>Pseudomonadota</taxon>
        <taxon>Alphaproteobacteria</taxon>
        <taxon>Rhodobacterales</taxon>
        <taxon>Roseobacteraceae</taxon>
        <taxon>Thalassovita</taxon>
    </lineage>
</organism>
<dbReference type="PROSITE" id="PS50949">
    <property type="entry name" value="HTH_GNTR"/>
    <property type="match status" value="1"/>
</dbReference>
<evidence type="ECO:0000259" key="6">
    <source>
        <dbReference type="PROSITE" id="PS50949"/>
    </source>
</evidence>
<proteinExistence type="inferred from homology"/>
<sequence>MDTKWQPTLNTVGRSKYKALADNIREGVAAGTLLSGDRLPPVRDLAYRLSVTPGTVARAYTVLTEEGVLQAGVGRGTFVAEAATQADSAHDWPTTLTLRSPQVPDMGQSQLLREAMQTCADSMTAQDLLMYPSRMDDLPLRRALRHWMADLPIGNFTAEDIVLSHGAQSALMLVMQTVLRGPDPVVAVESLTYPGFRRAAELCRARVIGIGCDTEGPIVAELEAAVRDHGAQLFCTSSEVNNPTLRTTSPARRREIAALAQRLGLHVVDDDCYTIGPHRDESYHSLLPNLGWYVSSLSKSLTPALRVGYVVAPLDRVPDLARTAAFSYFGLSRPLAELTLAVMNDPRILSVAAKIRARINEMVRVAVNHLGGHNVTWHQDVPFLWVSLPQGWRASSFTRTAEAQGVIVKSSEEFVLRDARAPHAVRVAVNGLVDPARFEAGIIQLRKLLDNPREEITV</sequence>
<evidence type="ECO:0000313" key="7">
    <source>
        <dbReference type="EMBL" id="SEP60917.1"/>
    </source>
</evidence>
<dbReference type="Proteomes" id="UP000198634">
    <property type="component" value="Unassembled WGS sequence"/>
</dbReference>
<dbReference type="EMBL" id="FOEP01000001">
    <property type="protein sequence ID" value="SEP60917.1"/>
    <property type="molecule type" value="Genomic_DNA"/>
</dbReference>
<name>A0A1H8Z9I6_9RHOB</name>
<keyword evidence="2" id="KW-0663">Pyridoxal phosphate</keyword>
<dbReference type="Gene3D" id="3.40.640.10">
    <property type="entry name" value="Type I PLP-dependent aspartate aminotransferase-like (Major domain)"/>
    <property type="match status" value="1"/>
</dbReference>
<dbReference type="InterPro" id="IPR000524">
    <property type="entry name" value="Tscrpt_reg_HTH_GntR"/>
</dbReference>
<evidence type="ECO:0000313" key="8">
    <source>
        <dbReference type="Proteomes" id="UP000198634"/>
    </source>
</evidence>
<keyword evidence="5" id="KW-0804">Transcription</keyword>
<evidence type="ECO:0000256" key="5">
    <source>
        <dbReference type="ARBA" id="ARBA00023163"/>
    </source>
</evidence>
<keyword evidence="3" id="KW-0805">Transcription regulation</keyword>
<dbReference type="CDD" id="cd07377">
    <property type="entry name" value="WHTH_GntR"/>
    <property type="match status" value="1"/>
</dbReference>
<dbReference type="SMART" id="SM00345">
    <property type="entry name" value="HTH_GNTR"/>
    <property type="match status" value="1"/>
</dbReference>
<dbReference type="PANTHER" id="PTHR46577">
    <property type="entry name" value="HTH-TYPE TRANSCRIPTIONAL REGULATORY PROTEIN GABR"/>
    <property type="match status" value="1"/>
</dbReference>
<dbReference type="GO" id="GO:0008483">
    <property type="term" value="F:transaminase activity"/>
    <property type="evidence" value="ECO:0007669"/>
    <property type="project" value="UniProtKB-KW"/>
</dbReference>
<comment type="similarity">
    <text evidence="1">In the C-terminal section; belongs to the class-I pyridoxal-phosphate-dependent aminotransferase family.</text>
</comment>